<name>A0ABU2KUG5_9ACTN</name>
<organism evidence="1 2">
    <name type="scientific">Streptomonospora wellingtoniae</name>
    <dbReference type="NCBI Taxonomy" id="3075544"/>
    <lineage>
        <taxon>Bacteria</taxon>
        <taxon>Bacillati</taxon>
        <taxon>Actinomycetota</taxon>
        <taxon>Actinomycetes</taxon>
        <taxon>Streptosporangiales</taxon>
        <taxon>Nocardiopsidaceae</taxon>
        <taxon>Streptomonospora</taxon>
    </lineage>
</organism>
<dbReference type="EMBL" id="JAVREK010000011">
    <property type="protein sequence ID" value="MDT0302942.1"/>
    <property type="molecule type" value="Genomic_DNA"/>
</dbReference>
<dbReference type="Proteomes" id="UP001183226">
    <property type="component" value="Unassembled WGS sequence"/>
</dbReference>
<evidence type="ECO:0000313" key="2">
    <source>
        <dbReference type="Proteomes" id="UP001183226"/>
    </source>
</evidence>
<reference evidence="2" key="1">
    <citation type="submission" date="2023-07" db="EMBL/GenBank/DDBJ databases">
        <title>30 novel species of actinomycetes from the DSMZ collection.</title>
        <authorList>
            <person name="Nouioui I."/>
        </authorList>
    </citation>
    <scope>NUCLEOTIDE SEQUENCE [LARGE SCALE GENOMIC DNA]</scope>
    <source>
        <strain evidence="2">DSM 45055</strain>
    </source>
</reference>
<protein>
    <submittedName>
        <fullName evidence="1">Uncharacterized protein</fullName>
    </submittedName>
</protein>
<evidence type="ECO:0000313" key="1">
    <source>
        <dbReference type="EMBL" id="MDT0302942.1"/>
    </source>
</evidence>
<sequence length="98" mass="10731">MATYNLTFVLPADLVVTVTADDVTTAAETVEIPRLCHQCAGWGQRHELELGEEMHLVSALDLDTDTDLEIEPEGPSAEVQRLRARVAELEAQLSQNTA</sequence>
<proteinExistence type="predicted"/>
<comment type="caution">
    <text evidence="1">The sequence shown here is derived from an EMBL/GenBank/DDBJ whole genome shotgun (WGS) entry which is preliminary data.</text>
</comment>
<keyword evidence="2" id="KW-1185">Reference proteome</keyword>
<gene>
    <name evidence="1" type="ORF">RM446_12535</name>
</gene>
<accession>A0ABU2KUG5</accession>
<dbReference type="RefSeq" id="WP_311545427.1">
    <property type="nucleotide sequence ID" value="NZ_JAVREK010000011.1"/>
</dbReference>